<dbReference type="Proteomes" id="UP000245934">
    <property type="component" value="Unassembled WGS sequence"/>
</dbReference>
<evidence type="ECO:0008006" key="3">
    <source>
        <dbReference type="Google" id="ProtNLM"/>
    </source>
</evidence>
<dbReference type="EMBL" id="QGMZ01000042">
    <property type="protein sequence ID" value="PWR70431.1"/>
    <property type="molecule type" value="Genomic_DNA"/>
</dbReference>
<proteinExistence type="predicted"/>
<evidence type="ECO:0000313" key="1">
    <source>
        <dbReference type="EMBL" id="PWR70431.1"/>
    </source>
</evidence>
<dbReference type="RefSeq" id="WP_109942065.1">
    <property type="nucleotide sequence ID" value="NZ_CP176366.1"/>
</dbReference>
<accession>A0A2V2N4K5</accession>
<keyword evidence="2" id="KW-1185">Reference proteome</keyword>
<name>A0A2V2N4K5_9EURY</name>
<dbReference type="OrthoDB" id="117890at2157"/>
<protein>
    <recommendedName>
        <fullName evidence="3">IS21 family transposase</fullName>
    </recommendedName>
</protein>
<comment type="caution">
    <text evidence="1">The sequence shown here is derived from an EMBL/GenBank/DDBJ whole genome shotgun (WGS) entry which is preliminary data.</text>
</comment>
<dbReference type="GeneID" id="97610918"/>
<evidence type="ECO:0000313" key="2">
    <source>
        <dbReference type="Proteomes" id="UP000245934"/>
    </source>
</evidence>
<dbReference type="SUPFAM" id="SSF46689">
    <property type="entry name" value="Homeodomain-like"/>
    <property type="match status" value="1"/>
</dbReference>
<organism evidence="1 2">
    <name type="scientific">Methanospirillum stamsii</name>
    <dbReference type="NCBI Taxonomy" id="1277351"/>
    <lineage>
        <taxon>Archaea</taxon>
        <taxon>Methanobacteriati</taxon>
        <taxon>Methanobacteriota</taxon>
        <taxon>Stenosarchaea group</taxon>
        <taxon>Methanomicrobia</taxon>
        <taxon>Methanomicrobiales</taxon>
        <taxon>Methanospirillaceae</taxon>
        <taxon>Methanospirillum</taxon>
    </lineage>
</organism>
<dbReference type="AlphaFoldDB" id="A0A2V2N4K5"/>
<dbReference type="InterPro" id="IPR009057">
    <property type="entry name" value="Homeodomain-like_sf"/>
</dbReference>
<reference evidence="1 2" key="1">
    <citation type="submission" date="2018-05" db="EMBL/GenBank/DDBJ databases">
        <title>Draft genome of Methanospirillum stamsii Pt1.</title>
        <authorList>
            <person name="Dueholm M.S."/>
            <person name="Nielsen P.H."/>
            <person name="Bakmann L.F."/>
            <person name="Otzen D.E."/>
        </authorList>
    </citation>
    <scope>NUCLEOTIDE SEQUENCE [LARGE SCALE GENOMIC DNA]</scope>
    <source>
        <strain evidence="1 2">Pt1</strain>
    </source>
</reference>
<gene>
    <name evidence="1" type="ORF">DLD82_15630</name>
</gene>
<sequence>MEDIQTIIASYNRCGSYSQVAREMHVSHNTIKKYIRRYNEVRSGFRDEILPKERRIEQPRRSITDEMIYFIHSMLEENVTRPRKQRMNGRQIYDKMLQTGYSIGYSSVREIIADWNTVHRSREVYILQNPEPGYRAEFD</sequence>